<name>A0A1L3KP54_9VIRU</name>
<organism evidence="2">
    <name type="scientific">Hubei tetragnatha maxillosa virus 9</name>
    <dbReference type="NCBI Taxonomy" id="1923251"/>
    <lineage>
        <taxon>Viruses</taxon>
        <taxon>Riboviria</taxon>
    </lineage>
</organism>
<proteinExistence type="predicted"/>
<reference evidence="2" key="1">
    <citation type="journal article" date="2016" name="Nature">
        <title>Redefining the invertebrate RNA virosphere.</title>
        <authorList>
            <person name="Shi M."/>
            <person name="Lin X.D."/>
            <person name="Tian J.H."/>
            <person name="Chen L.J."/>
            <person name="Chen X."/>
            <person name="Li C.X."/>
            <person name="Qin X.C."/>
            <person name="Li J."/>
            <person name="Cao J.P."/>
            <person name="Eden J.S."/>
            <person name="Buchmann J."/>
            <person name="Wang W."/>
            <person name="Xu J."/>
            <person name="Holmes E.C."/>
            <person name="Zhang Y.Z."/>
        </authorList>
    </citation>
    <scope>NUCLEOTIDE SEQUENCE</scope>
    <source>
        <strain evidence="1">Arthropodmix14049</strain>
        <strain evidence="2">QTM27093</strain>
        <strain evidence="3">SSZZ3444</strain>
    </source>
</reference>
<evidence type="ECO:0000313" key="1">
    <source>
        <dbReference type="EMBL" id="APG79083.1"/>
    </source>
</evidence>
<dbReference type="EMBL" id="KX884710">
    <property type="protein sequence ID" value="APG79190.1"/>
    <property type="molecule type" value="Genomic_RNA"/>
</dbReference>
<evidence type="ECO:0000313" key="2">
    <source>
        <dbReference type="EMBL" id="APG79161.1"/>
    </source>
</evidence>
<dbReference type="EMBL" id="KX884681">
    <property type="protein sequence ID" value="APG79161.1"/>
    <property type="molecule type" value="Genomic_RNA"/>
</dbReference>
<evidence type="ECO:0000313" key="3">
    <source>
        <dbReference type="EMBL" id="APG79190.1"/>
    </source>
</evidence>
<dbReference type="EMBL" id="KX884604">
    <property type="protein sequence ID" value="APG79083.1"/>
    <property type="molecule type" value="Genomic_RNA"/>
</dbReference>
<accession>A0A1L3KP54</accession>
<sequence length="347" mass="40613">MSSFSVLVRGVNGKSDSAFIRPDGVDLLVQQEIHADDFQRKWFKFFDVARCNTNCISPFFRGTAEVRVANHERGICEAYVHESNHEFRDGSLVYEDGRSQRYMVRSGVWHIGFGFPSSDFARLIRFNTVNDLFITEQMFDLDRRNGKGTLFISLIHGRHGITNMTGRDEKDKAVKEYLTSLKTLMRNRFNELNVWSKEGEGREFAILLARDNRFRYDIFSYFQFHKEMEDWNVPSPYAAICDSYADPGWWLLSGYRCSSGVKVDTLLGQSGDINPLLFTIKYEGRRSLPFEEKKRFKMFFNDRKSIFDMRLRDSEGKFTLLSAIDRGNYDERKAQKKRILKRGTKRE</sequence>
<protein>
    <submittedName>
        <fullName evidence="2">Uncharacterized protein</fullName>
    </submittedName>
</protein>